<organism evidence="3 4">
    <name type="scientific">Eragrostis curvula</name>
    <name type="common">weeping love grass</name>
    <dbReference type="NCBI Taxonomy" id="38414"/>
    <lineage>
        <taxon>Eukaryota</taxon>
        <taxon>Viridiplantae</taxon>
        <taxon>Streptophyta</taxon>
        <taxon>Embryophyta</taxon>
        <taxon>Tracheophyta</taxon>
        <taxon>Spermatophyta</taxon>
        <taxon>Magnoliopsida</taxon>
        <taxon>Liliopsida</taxon>
        <taxon>Poales</taxon>
        <taxon>Poaceae</taxon>
        <taxon>PACMAD clade</taxon>
        <taxon>Chloridoideae</taxon>
        <taxon>Eragrostideae</taxon>
        <taxon>Eragrostidinae</taxon>
        <taxon>Eragrostis</taxon>
    </lineage>
</organism>
<dbReference type="EMBL" id="RWGY01000929">
    <property type="protein sequence ID" value="TVT97861.1"/>
    <property type="molecule type" value="Genomic_DNA"/>
</dbReference>
<proteinExistence type="inferred from homology"/>
<evidence type="ECO:0000256" key="1">
    <source>
        <dbReference type="ARBA" id="ARBA00009995"/>
    </source>
</evidence>
<dbReference type="GO" id="GO:0080044">
    <property type="term" value="F:quercetin 7-O-glucosyltransferase activity"/>
    <property type="evidence" value="ECO:0007669"/>
    <property type="project" value="TreeGrafter"/>
</dbReference>
<dbReference type="OrthoDB" id="1935029at2759"/>
<reference evidence="3 4" key="1">
    <citation type="journal article" date="2019" name="Sci. Rep.">
        <title>A high-quality genome of Eragrostis curvula grass provides insights into Poaceae evolution and supports new strategies to enhance forage quality.</title>
        <authorList>
            <person name="Carballo J."/>
            <person name="Santos B.A.C.M."/>
            <person name="Zappacosta D."/>
            <person name="Garbus I."/>
            <person name="Selva J.P."/>
            <person name="Gallo C.A."/>
            <person name="Diaz A."/>
            <person name="Albertini E."/>
            <person name="Caccamo M."/>
            <person name="Echenique V."/>
        </authorList>
    </citation>
    <scope>NUCLEOTIDE SEQUENCE [LARGE SCALE GENOMIC DNA]</scope>
    <source>
        <strain evidence="4">cv. Victoria</strain>
        <tissue evidence="3">Leaf</tissue>
    </source>
</reference>
<gene>
    <name evidence="3" type="ORF">EJB05_56873</name>
</gene>
<dbReference type="Gramene" id="TVT97861">
    <property type="protein sequence ID" value="TVT97861"/>
    <property type="gene ID" value="EJB05_56873"/>
</dbReference>
<evidence type="ECO:0000256" key="2">
    <source>
        <dbReference type="SAM" id="MobiDB-lite"/>
    </source>
</evidence>
<keyword evidence="4" id="KW-1185">Reference proteome</keyword>
<evidence type="ECO:0000313" key="3">
    <source>
        <dbReference type="EMBL" id="TVT97861.1"/>
    </source>
</evidence>
<accession>A0A5J9SF76</accession>
<dbReference type="GO" id="GO:0080043">
    <property type="term" value="F:quercetin 3-O-glucosyltransferase activity"/>
    <property type="evidence" value="ECO:0007669"/>
    <property type="project" value="TreeGrafter"/>
</dbReference>
<dbReference type="Proteomes" id="UP000324897">
    <property type="component" value="Unassembled WGS sequence"/>
</dbReference>
<dbReference type="PANTHER" id="PTHR11926:SF1412">
    <property type="entry name" value="UDP-GLYCOSYLTRANSFERASE 83A1-LIKE"/>
    <property type="match status" value="1"/>
</dbReference>
<dbReference type="Gene3D" id="3.40.50.2000">
    <property type="entry name" value="Glycogen Phosphorylase B"/>
    <property type="match status" value="3"/>
</dbReference>
<protein>
    <recommendedName>
        <fullName evidence="5">UDP-glycosyltransferases domain-containing protein</fullName>
    </recommendedName>
</protein>
<comment type="caution">
    <text evidence="3">The sequence shown here is derived from an EMBL/GenBank/DDBJ whole genome shotgun (WGS) entry which is preliminary data.</text>
</comment>
<evidence type="ECO:0000313" key="4">
    <source>
        <dbReference type="Proteomes" id="UP000324897"/>
    </source>
</evidence>
<name>A0A5J9SF76_9POAL</name>
<dbReference type="AlphaFoldDB" id="A0A5J9SF76"/>
<dbReference type="SUPFAM" id="SSF53756">
    <property type="entry name" value="UDP-Glycosyltransferase/glycogen phosphorylase"/>
    <property type="match status" value="1"/>
</dbReference>
<sequence>MELSHRLVERGFEVTFVNTELIHTQVLEALRPANGGAGGNELELEGIRLVSIPDGMSDGEDRRDLGKFVDAFVRHVPGYVEQLIRETEASGRAKVKWLVGDVNGAVLRGRQQARRPGRRRLAGVRGVLGDNDQDSAADRDGWFDENGSPMRRGSFELAPGMPKHCPSQMAWSIDGVNDGSTQKFIFQTLSQNAQAASRFADVVVCNSFLDAEAVAFEQFPNILPIGPLFADGELRKPVGHFLPEDERCLRWLDSQPDRSVVYVAFGSFTVFDPRQFEELALGLELTGRPFSGGAPGLHHRQPEQGVVRRVPAPRRRPGHGGQLVSPAEGPGARRSGMLRVPLRLEFNNGGREERRAILVLAILLRPAHGPELHLRHMEDRPSGVAR</sequence>
<feature type="region of interest" description="Disordered" evidence="2">
    <location>
        <begin position="311"/>
        <end position="334"/>
    </location>
</feature>
<evidence type="ECO:0008006" key="5">
    <source>
        <dbReference type="Google" id="ProtNLM"/>
    </source>
</evidence>
<dbReference type="FunFam" id="3.40.50.2000:FF:000108">
    <property type="entry name" value="UDP-glycosyltransferase 83A1"/>
    <property type="match status" value="1"/>
</dbReference>
<comment type="similarity">
    <text evidence="1">Belongs to the UDP-glycosyltransferase family.</text>
</comment>
<dbReference type="PANTHER" id="PTHR11926">
    <property type="entry name" value="GLUCOSYL/GLUCURONOSYL TRANSFERASES"/>
    <property type="match status" value="1"/>
</dbReference>